<protein>
    <recommendedName>
        <fullName evidence="4">C6 transcription factor</fullName>
    </recommendedName>
</protein>
<reference evidence="2" key="1">
    <citation type="journal article" date="2021" name="J Fungi (Basel)">
        <title>Virulence traits and population genomics of the black yeast Aureobasidium melanogenum.</title>
        <authorList>
            <person name="Cernosa A."/>
            <person name="Sun X."/>
            <person name="Gostincar C."/>
            <person name="Fang C."/>
            <person name="Gunde-Cimerman N."/>
            <person name="Song Z."/>
        </authorList>
    </citation>
    <scope>NUCLEOTIDE SEQUENCE</scope>
    <source>
        <strain evidence="2">EXF-8016</strain>
        <strain evidence="1">EXF-9911</strain>
    </source>
</reference>
<comment type="caution">
    <text evidence="2">The sequence shown here is derived from an EMBL/GenBank/DDBJ whole genome shotgun (WGS) entry which is preliminary data.</text>
</comment>
<proteinExistence type="predicted"/>
<dbReference type="EMBL" id="JAHFXF010002011">
    <property type="protein sequence ID" value="KAG9660742.1"/>
    <property type="molecule type" value="Genomic_DNA"/>
</dbReference>
<evidence type="ECO:0000313" key="2">
    <source>
        <dbReference type="EMBL" id="KAH0209163.1"/>
    </source>
</evidence>
<sequence length="353" mass="39309">MEELFRMLKSRPESDAIAILKRVENISDSNATLSFIREGDVLIQQQVVTPELEQHVFPFFESLTEPELANIHPVAYPHLESIELALAASLAASEDPGKGKISLDTNRRSSMLNSVAGGTDFCSKLLVNAVLAIGCYNYSASNPLAQNMAHFFAVEAKQLWSYEQGKESLPTIAASCLLHSLHMIEGSDKAGYPYLAAGMRMAEDLGLFRKEAASPLYDTKDSKRYRGQAVIAWGIYTHAIVLSLWMRRDMTAKSPPPVPIPETDNLKPWFAYPLPFVAQPGYFGKTVKASCELWVIAKDILPVYYGREAESISSAAVVHEVKRIYHRLLAWSDNMPDELHRSVNAPPHVLMMQ</sequence>
<dbReference type="EMBL" id="JAHFYH010000282">
    <property type="protein sequence ID" value="KAH0209163.1"/>
    <property type="molecule type" value="Genomic_DNA"/>
</dbReference>
<dbReference type="AlphaFoldDB" id="A0A9P8G662"/>
<reference evidence="2" key="2">
    <citation type="submission" date="2021-08" db="EMBL/GenBank/DDBJ databases">
        <authorList>
            <person name="Gostincar C."/>
            <person name="Sun X."/>
            <person name="Song Z."/>
            <person name="Gunde-Cimerman N."/>
        </authorList>
    </citation>
    <scope>NUCLEOTIDE SEQUENCE</scope>
    <source>
        <strain evidence="2">EXF-8016</strain>
        <strain evidence="1">EXF-9911</strain>
    </source>
</reference>
<dbReference type="InterPro" id="IPR053187">
    <property type="entry name" value="Notoamide_regulator"/>
</dbReference>
<evidence type="ECO:0008006" key="4">
    <source>
        <dbReference type="Google" id="ProtNLM"/>
    </source>
</evidence>
<name>A0A9P8G662_AURME</name>
<dbReference type="CDD" id="cd12148">
    <property type="entry name" value="fungal_TF_MHR"/>
    <property type="match status" value="1"/>
</dbReference>
<evidence type="ECO:0000313" key="3">
    <source>
        <dbReference type="Proteomes" id="UP000767238"/>
    </source>
</evidence>
<organism evidence="2 3">
    <name type="scientific">Aureobasidium melanogenum</name>
    <name type="common">Aureobasidium pullulans var. melanogenum</name>
    <dbReference type="NCBI Taxonomy" id="46634"/>
    <lineage>
        <taxon>Eukaryota</taxon>
        <taxon>Fungi</taxon>
        <taxon>Dikarya</taxon>
        <taxon>Ascomycota</taxon>
        <taxon>Pezizomycotina</taxon>
        <taxon>Dothideomycetes</taxon>
        <taxon>Dothideomycetidae</taxon>
        <taxon>Dothideales</taxon>
        <taxon>Saccotheciaceae</taxon>
        <taxon>Aureobasidium</taxon>
    </lineage>
</organism>
<dbReference type="Proteomes" id="UP000779574">
    <property type="component" value="Unassembled WGS sequence"/>
</dbReference>
<gene>
    <name evidence="1" type="ORF">KCU76_g19493</name>
    <name evidence="2" type="ORF">KCV03_g10350</name>
</gene>
<dbReference type="PANTHER" id="PTHR47256">
    <property type="entry name" value="ZN(II)2CYS6 TRANSCRIPTION FACTOR (EUROFUNG)-RELATED"/>
    <property type="match status" value="1"/>
</dbReference>
<dbReference type="PANTHER" id="PTHR47256:SF1">
    <property type="entry name" value="ZN(II)2CYS6 TRANSCRIPTION FACTOR (EUROFUNG)"/>
    <property type="match status" value="1"/>
</dbReference>
<evidence type="ECO:0000313" key="1">
    <source>
        <dbReference type="EMBL" id="KAG9660742.1"/>
    </source>
</evidence>
<feature type="non-terminal residue" evidence="2">
    <location>
        <position position="353"/>
    </location>
</feature>
<dbReference type="Proteomes" id="UP000767238">
    <property type="component" value="Unassembled WGS sequence"/>
</dbReference>
<accession>A0A9P8G662</accession>